<feature type="transmembrane region" description="Helical" evidence="6">
    <location>
        <begin position="54"/>
        <end position="76"/>
    </location>
</feature>
<feature type="transmembrane region" description="Helical" evidence="6">
    <location>
        <begin position="6"/>
        <end position="26"/>
    </location>
</feature>
<feature type="transmembrane region" description="Helical" evidence="6">
    <location>
        <begin position="215"/>
        <end position="234"/>
    </location>
</feature>
<dbReference type="AlphaFoldDB" id="A0AA38I3S6"/>
<keyword evidence="5 6" id="KW-0472">Membrane</keyword>
<evidence type="ECO:0000256" key="2">
    <source>
        <dbReference type="ARBA" id="ARBA00008816"/>
    </source>
</evidence>
<dbReference type="GO" id="GO:0008195">
    <property type="term" value="F:phosphatidate phosphatase activity"/>
    <property type="evidence" value="ECO:0007669"/>
    <property type="project" value="TreeGrafter"/>
</dbReference>
<dbReference type="InterPro" id="IPR043216">
    <property type="entry name" value="PAP-like"/>
</dbReference>
<feature type="transmembrane region" description="Helical" evidence="6">
    <location>
        <begin position="88"/>
        <end position="106"/>
    </location>
</feature>
<protein>
    <recommendedName>
        <fullName evidence="7">Phosphatidic acid phosphatase type 2/haloperoxidase domain-containing protein</fullName>
    </recommendedName>
</protein>
<evidence type="ECO:0000313" key="8">
    <source>
        <dbReference type="EMBL" id="KAJ3648835.1"/>
    </source>
</evidence>
<dbReference type="Proteomes" id="UP001168821">
    <property type="component" value="Unassembled WGS sequence"/>
</dbReference>
<gene>
    <name evidence="8" type="ORF">Zmor_020607</name>
</gene>
<evidence type="ECO:0000256" key="5">
    <source>
        <dbReference type="ARBA" id="ARBA00023136"/>
    </source>
</evidence>
<accession>A0AA38I3S6</accession>
<dbReference type="GO" id="GO:0005886">
    <property type="term" value="C:plasma membrane"/>
    <property type="evidence" value="ECO:0007669"/>
    <property type="project" value="TreeGrafter"/>
</dbReference>
<dbReference type="InterPro" id="IPR036938">
    <property type="entry name" value="PAP2/HPO_sf"/>
</dbReference>
<reference evidence="8" key="1">
    <citation type="journal article" date="2023" name="G3 (Bethesda)">
        <title>Whole genome assemblies of Zophobas morio and Tenebrio molitor.</title>
        <authorList>
            <person name="Kaur S."/>
            <person name="Stinson S.A."/>
            <person name="diCenzo G.C."/>
        </authorList>
    </citation>
    <scope>NUCLEOTIDE SEQUENCE</scope>
    <source>
        <strain evidence="8">QUZm001</strain>
    </source>
</reference>
<keyword evidence="9" id="KW-1185">Reference proteome</keyword>
<keyword evidence="4 6" id="KW-1133">Transmembrane helix</keyword>
<proteinExistence type="inferred from homology"/>
<name>A0AA38I3S6_9CUCU</name>
<dbReference type="GO" id="GO:0046839">
    <property type="term" value="P:phospholipid dephosphorylation"/>
    <property type="evidence" value="ECO:0007669"/>
    <property type="project" value="TreeGrafter"/>
</dbReference>
<comment type="subcellular location">
    <subcellularLocation>
        <location evidence="1">Membrane</location>
        <topology evidence="1">Multi-pass membrane protein</topology>
    </subcellularLocation>
</comment>
<evidence type="ECO:0000313" key="9">
    <source>
        <dbReference type="Proteomes" id="UP001168821"/>
    </source>
</evidence>
<comment type="similarity">
    <text evidence="2">Belongs to the PA-phosphatase related phosphoesterase family.</text>
</comment>
<evidence type="ECO:0000256" key="6">
    <source>
        <dbReference type="SAM" id="Phobius"/>
    </source>
</evidence>
<feature type="transmembrane region" description="Helical" evidence="6">
    <location>
        <begin position="188"/>
        <end position="209"/>
    </location>
</feature>
<dbReference type="InterPro" id="IPR000326">
    <property type="entry name" value="PAP2/HPO"/>
</dbReference>
<dbReference type="PANTHER" id="PTHR10165">
    <property type="entry name" value="LIPID PHOSPHATE PHOSPHATASE"/>
    <property type="match status" value="1"/>
</dbReference>
<dbReference type="Gene3D" id="1.20.144.10">
    <property type="entry name" value="Phosphatidic acid phosphatase type 2/haloperoxidase"/>
    <property type="match status" value="1"/>
</dbReference>
<evidence type="ECO:0000256" key="1">
    <source>
        <dbReference type="ARBA" id="ARBA00004141"/>
    </source>
</evidence>
<evidence type="ECO:0000259" key="7">
    <source>
        <dbReference type="SMART" id="SM00014"/>
    </source>
</evidence>
<dbReference type="EMBL" id="JALNTZ010000006">
    <property type="protein sequence ID" value="KAJ3648835.1"/>
    <property type="molecule type" value="Genomic_DNA"/>
</dbReference>
<dbReference type="PANTHER" id="PTHR10165:SF103">
    <property type="entry name" value="PHOSPHOLIPID PHOSPHATASE HOMOLOG 1.2 HOMOLOG"/>
    <property type="match status" value="1"/>
</dbReference>
<sequence>MSMPKWMLYIAILIFVSLLLLQFEVIPNRKSSFKCKDPSISYILKGETISEKQLLLSIFLGPLLIITLIEVLNTISFHNLNKKIIWSLYKRCLTGVIFVILITEFLKTVTREPRPHFMQSCKPDANEVCEKGIHVFEYKCTNTRLTRFSQADLTRSFPSGHTSLSLFTALHCSYLLLIRLRHGFKRNVFKVLLITVCFAWSFICSLSRITDKRHHWWDVAAGATLGLCSFYMFYRLQRSSLINTDINKTESS</sequence>
<organism evidence="8 9">
    <name type="scientific">Zophobas morio</name>
    <dbReference type="NCBI Taxonomy" id="2755281"/>
    <lineage>
        <taxon>Eukaryota</taxon>
        <taxon>Metazoa</taxon>
        <taxon>Ecdysozoa</taxon>
        <taxon>Arthropoda</taxon>
        <taxon>Hexapoda</taxon>
        <taxon>Insecta</taxon>
        <taxon>Pterygota</taxon>
        <taxon>Neoptera</taxon>
        <taxon>Endopterygota</taxon>
        <taxon>Coleoptera</taxon>
        <taxon>Polyphaga</taxon>
        <taxon>Cucujiformia</taxon>
        <taxon>Tenebrionidae</taxon>
        <taxon>Zophobas</taxon>
    </lineage>
</organism>
<dbReference type="GO" id="GO:0007165">
    <property type="term" value="P:signal transduction"/>
    <property type="evidence" value="ECO:0007669"/>
    <property type="project" value="TreeGrafter"/>
</dbReference>
<dbReference type="Pfam" id="PF01569">
    <property type="entry name" value="PAP2"/>
    <property type="match status" value="1"/>
</dbReference>
<evidence type="ECO:0000256" key="3">
    <source>
        <dbReference type="ARBA" id="ARBA00022692"/>
    </source>
</evidence>
<feature type="domain" description="Phosphatidic acid phosphatase type 2/haloperoxidase" evidence="7">
    <location>
        <begin position="87"/>
        <end position="234"/>
    </location>
</feature>
<dbReference type="SUPFAM" id="SSF48317">
    <property type="entry name" value="Acid phosphatase/Vanadium-dependent haloperoxidase"/>
    <property type="match status" value="1"/>
</dbReference>
<dbReference type="GO" id="GO:0006644">
    <property type="term" value="P:phospholipid metabolic process"/>
    <property type="evidence" value="ECO:0007669"/>
    <property type="project" value="InterPro"/>
</dbReference>
<comment type="caution">
    <text evidence="8">The sequence shown here is derived from an EMBL/GenBank/DDBJ whole genome shotgun (WGS) entry which is preliminary data.</text>
</comment>
<dbReference type="SMART" id="SM00014">
    <property type="entry name" value="acidPPc"/>
    <property type="match status" value="1"/>
</dbReference>
<keyword evidence="3 6" id="KW-0812">Transmembrane</keyword>
<evidence type="ECO:0000256" key="4">
    <source>
        <dbReference type="ARBA" id="ARBA00022989"/>
    </source>
</evidence>